<reference evidence="3 4" key="1">
    <citation type="submission" date="2017-11" db="EMBL/GenBank/DDBJ databases">
        <title>Draft genome of actinobacteria isolated from guarana (Paullinia cupana (Mart.) Ducke.</title>
        <authorList>
            <person name="Siqueira K.A."/>
            <person name="Liotti R.G."/>
            <person name="Mendes T.A.O."/>
            <person name="Soares M.A."/>
        </authorList>
    </citation>
    <scope>NUCLEOTIDE SEQUENCE [LARGE SCALE GENOMIC DNA]</scope>
    <source>
        <strain evidence="3 4">193</strain>
    </source>
</reference>
<dbReference type="OrthoDB" id="9811006at2"/>
<comment type="caution">
    <text evidence="3">The sequence shown here is derived from an EMBL/GenBank/DDBJ whole genome shotgun (WGS) entry which is preliminary data.</text>
</comment>
<dbReference type="Proteomes" id="UP000270471">
    <property type="component" value="Unassembled WGS sequence"/>
</dbReference>
<dbReference type="Pfam" id="PF04264">
    <property type="entry name" value="YceI"/>
    <property type="match status" value="1"/>
</dbReference>
<evidence type="ECO:0000256" key="1">
    <source>
        <dbReference type="ARBA" id="ARBA00008812"/>
    </source>
</evidence>
<dbReference type="EMBL" id="PENI01000055">
    <property type="protein sequence ID" value="RMB79725.1"/>
    <property type="molecule type" value="Genomic_DNA"/>
</dbReference>
<evidence type="ECO:0000313" key="3">
    <source>
        <dbReference type="EMBL" id="RMB79725.1"/>
    </source>
</evidence>
<feature type="domain" description="Lipid/polyisoprenoid-binding YceI-like" evidence="2">
    <location>
        <begin position="9"/>
        <end position="167"/>
    </location>
</feature>
<dbReference type="AlphaFoldDB" id="A0A3M0HSY4"/>
<organism evidence="3 4">
    <name type="scientific">Streptomyces shenzhenensis</name>
    <dbReference type="NCBI Taxonomy" id="943815"/>
    <lineage>
        <taxon>Bacteria</taxon>
        <taxon>Bacillati</taxon>
        <taxon>Actinomycetota</taxon>
        <taxon>Actinomycetes</taxon>
        <taxon>Kitasatosporales</taxon>
        <taxon>Streptomycetaceae</taxon>
        <taxon>Streptomyces</taxon>
    </lineage>
</organism>
<dbReference type="Gene3D" id="2.40.128.110">
    <property type="entry name" value="Lipid/polyisoprenoid-binding, YceI-like"/>
    <property type="match status" value="1"/>
</dbReference>
<dbReference type="PANTHER" id="PTHR34406:SF1">
    <property type="entry name" value="PROTEIN YCEI"/>
    <property type="match status" value="1"/>
</dbReference>
<keyword evidence="4" id="KW-1185">Reference proteome</keyword>
<evidence type="ECO:0000313" key="4">
    <source>
        <dbReference type="Proteomes" id="UP000270471"/>
    </source>
</evidence>
<gene>
    <name evidence="3" type="ORF">CTZ28_44040</name>
</gene>
<dbReference type="PANTHER" id="PTHR34406">
    <property type="entry name" value="PROTEIN YCEI"/>
    <property type="match status" value="1"/>
</dbReference>
<comment type="similarity">
    <text evidence="1">Belongs to the UPF0312 family.</text>
</comment>
<dbReference type="InterPro" id="IPR007372">
    <property type="entry name" value="Lipid/polyisoprenoid-bd_YceI"/>
</dbReference>
<dbReference type="SMART" id="SM00867">
    <property type="entry name" value="YceI"/>
    <property type="match status" value="1"/>
</dbReference>
<accession>A0A3M0HSY4</accession>
<dbReference type="SUPFAM" id="SSF101874">
    <property type="entry name" value="YceI-like"/>
    <property type="match status" value="1"/>
</dbReference>
<protein>
    <recommendedName>
        <fullName evidence="2">Lipid/polyisoprenoid-binding YceI-like domain-containing protein</fullName>
    </recommendedName>
</protein>
<name>A0A3M0HSY4_9ACTN</name>
<sequence length="171" mass="18235">MTVAVETGLWQVDPAASAVSLRHKTFWGLVTVKGAFATVAGQGEVRPDGSATGTVTLDAASLDTKNAKRDAHLRAADFFDADNHPEITFTVQGAELRGDGAAQITGRLTVRGISRPQTLTARLVEADADALTLETEFTVDREQFGLHWNQLGMLRGLTTVTAALRFTRAAA</sequence>
<dbReference type="RefSeq" id="WP_121895433.1">
    <property type="nucleotide sequence ID" value="NZ_PENI01000055.1"/>
</dbReference>
<dbReference type="InterPro" id="IPR036761">
    <property type="entry name" value="TTHA0802/YceI-like_sf"/>
</dbReference>
<evidence type="ECO:0000259" key="2">
    <source>
        <dbReference type="SMART" id="SM00867"/>
    </source>
</evidence>
<proteinExistence type="inferred from homology"/>